<evidence type="ECO:0000256" key="2">
    <source>
        <dbReference type="SAM" id="MobiDB-lite"/>
    </source>
</evidence>
<dbReference type="InterPro" id="IPR001590">
    <property type="entry name" value="Peptidase_M12B"/>
</dbReference>
<name>A0A3P8I550_9TREM</name>
<evidence type="ECO:0000256" key="1">
    <source>
        <dbReference type="PROSITE-ProRule" id="PRU00276"/>
    </source>
</evidence>
<comment type="caution">
    <text evidence="1">Lacks conserved residue(s) required for the propagation of feature annotation.</text>
</comment>
<dbReference type="AlphaFoldDB" id="A0A3P8I550"/>
<dbReference type="GO" id="GO:0007219">
    <property type="term" value="P:Notch signaling pathway"/>
    <property type="evidence" value="ECO:0007669"/>
    <property type="project" value="TreeGrafter"/>
</dbReference>
<dbReference type="SMART" id="SM00050">
    <property type="entry name" value="DISIN"/>
    <property type="match status" value="1"/>
</dbReference>
<evidence type="ECO:0000313" key="6">
    <source>
        <dbReference type="Proteomes" id="UP000272942"/>
    </source>
</evidence>
<dbReference type="GO" id="GO:0005886">
    <property type="term" value="C:plasma membrane"/>
    <property type="evidence" value="ECO:0007669"/>
    <property type="project" value="TreeGrafter"/>
</dbReference>
<dbReference type="SUPFAM" id="SSF57552">
    <property type="entry name" value="Blood coagulation inhibitor (disintegrin)"/>
    <property type="match status" value="1"/>
</dbReference>
<organism evidence="5 6">
    <name type="scientific">Echinostoma caproni</name>
    <dbReference type="NCBI Taxonomy" id="27848"/>
    <lineage>
        <taxon>Eukaryota</taxon>
        <taxon>Metazoa</taxon>
        <taxon>Spiralia</taxon>
        <taxon>Lophotrochozoa</taxon>
        <taxon>Platyhelminthes</taxon>
        <taxon>Trematoda</taxon>
        <taxon>Digenea</taxon>
        <taxon>Plagiorchiida</taxon>
        <taxon>Echinostomata</taxon>
        <taxon>Echinostomatoidea</taxon>
        <taxon>Echinostomatidae</taxon>
        <taxon>Echinostoma</taxon>
    </lineage>
</organism>
<dbReference type="EMBL" id="UZAN01055999">
    <property type="protein sequence ID" value="VDP91078.1"/>
    <property type="molecule type" value="Genomic_DNA"/>
</dbReference>
<evidence type="ECO:0000259" key="4">
    <source>
        <dbReference type="PROSITE" id="PS50215"/>
    </source>
</evidence>
<dbReference type="PROSITE" id="PS50214">
    <property type="entry name" value="DISINTEGRIN_2"/>
    <property type="match status" value="1"/>
</dbReference>
<dbReference type="Proteomes" id="UP000272942">
    <property type="component" value="Unassembled WGS sequence"/>
</dbReference>
<evidence type="ECO:0000313" key="5">
    <source>
        <dbReference type="EMBL" id="VDP91078.1"/>
    </source>
</evidence>
<dbReference type="PROSITE" id="PS50215">
    <property type="entry name" value="ADAM_MEPRO"/>
    <property type="match status" value="1"/>
</dbReference>
<dbReference type="InterPro" id="IPR001762">
    <property type="entry name" value="Disintegrin_dom"/>
</dbReference>
<sequence>MGHNFGAHHDNEHQSEPYGCLPSPGDPRGNYIMFSSATNGDKENNHKFSRCSSDSIARFINHLSNDGNDCFVDSDGPFCGNKLVETGEECDCGISAKRCRDQCCNSRESASPCKLVDHILVNGLPKKAQCSMTAGECCDHQCQFHSKTRMCREATECQQASYCSGQSAKCPDSKMLPDGRICQDPQLQKQYPELSQRILRRGVAMRMSPGTPCDNYRGYCDAFHRCVSVNVQGPLARLRDALFSQEMLEKVKSWVTVRDHNSSICLSFPPHTHSGIIPISHIA</sequence>
<proteinExistence type="predicted"/>
<gene>
    <name evidence="5" type="ORF">ECPE_LOCUS13806</name>
</gene>
<feature type="domain" description="Peptidase M12B" evidence="4">
    <location>
        <begin position="1"/>
        <end position="62"/>
    </location>
</feature>
<dbReference type="GO" id="GO:0004222">
    <property type="term" value="F:metalloendopeptidase activity"/>
    <property type="evidence" value="ECO:0007669"/>
    <property type="project" value="InterPro"/>
</dbReference>
<feature type="domain" description="Disintegrin" evidence="3">
    <location>
        <begin position="76"/>
        <end position="178"/>
    </location>
</feature>
<dbReference type="Gene3D" id="3.40.390.10">
    <property type="entry name" value="Collagenase (Catalytic Domain)"/>
    <property type="match status" value="1"/>
</dbReference>
<evidence type="ECO:0000259" key="3">
    <source>
        <dbReference type="PROSITE" id="PS50214"/>
    </source>
</evidence>
<protein>
    <recommendedName>
        <fullName evidence="7">Disintegrin domain-containing protein</fullName>
    </recommendedName>
</protein>
<dbReference type="InterPro" id="IPR036436">
    <property type="entry name" value="Disintegrin_dom_sf"/>
</dbReference>
<dbReference type="PANTHER" id="PTHR45702">
    <property type="entry name" value="ADAM10/ADAM17 METALLOPEPTIDASE FAMILY MEMBER"/>
    <property type="match status" value="1"/>
</dbReference>
<feature type="region of interest" description="Disordered" evidence="2">
    <location>
        <begin position="1"/>
        <end position="20"/>
    </location>
</feature>
<reference evidence="5 6" key="1">
    <citation type="submission" date="2018-11" db="EMBL/GenBank/DDBJ databases">
        <authorList>
            <consortium name="Pathogen Informatics"/>
        </authorList>
    </citation>
    <scope>NUCLEOTIDE SEQUENCE [LARGE SCALE GENOMIC DNA]</scope>
    <source>
        <strain evidence="5 6">Egypt</strain>
    </source>
</reference>
<dbReference type="Pfam" id="PF13574">
    <property type="entry name" value="Reprolysin_2"/>
    <property type="match status" value="1"/>
</dbReference>
<dbReference type="InterPro" id="IPR051489">
    <property type="entry name" value="ADAM_Metalloproteinase"/>
</dbReference>
<dbReference type="OrthoDB" id="2149267at2759"/>
<keyword evidence="6" id="KW-1185">Reference proteome</keyword>
<dbReference type="InterPro" id="IPR024079">
    <property type="entry name" value="MetalloPept_cat_dom_sf"/>
</dbReference>
<accession>A0A3P8I550</accession>
<dbReference type="SUPFAM" id="SSF55486">
    <property type="entry name" value="Metalloproteases ('zincins'), catalytic domain"/>
    <property type="match status" value="1"/>
</dbReference>
<dbReference type="Pfam" id="PF00200">
    <property type="entry name" value="Disintegrin"/>
    <property type="match status" value="1"/>
</dbReference>
<dbReference type="Gene3D" id="4.10.70.10">
    <property type="entry name" value="Disintegrin domain"/>
    <property type="match status" value="1"/>
</dbReference>
<dbReference type="GO" id="GO:0006509">
    <property type="term" value="P:membrane protein ectodomain proteolysis"/>
    <property type="evidence" value="ECO:0007669"/>
    <property type="project" value="TreeGrafter"/>
</dbReference>
<dbReference type="PANTHER" id="PTHR45702:SF2">
    <property type="entry name" value="KUZBANIAN, ISOFORM A"/>
    <property type="match status" value="1"/>
</dbReference>
<evidence type="ECO:0008006" key="7">
    <source>
        <dbReference type="Google" id="ProtNLM"/>
    </source>
</evidence>